<keyword evidence="1 2" id="KW-0963">Cytoplasm</keyword>
<evidence type="ECO:0000256" key="1">
    <source>
        <dbReference type="ARBA" id="ARBA00022490"/>
    </source>
</evidence>
<dbReference type="RefSeq" id="WP_057988929.1">
    <property type="nucleotide sequence ID" value="NZ_JAGGKH010000002.1"/>
</dbReference>
<dbReference type="Proteomes" id="UP000053881">
    <property type="component" value="Unassembled WGS sequence"/>
</dbReference>
<dbReference type="AlphaFoldDB" id="A0A0Q9XN35"/>
<evidence type="ECO:0000313" key="5">
    <source>
        <dbReference type="Proteomes" id="UP000053881"/>
    </source>
</evidence>
<proteinExistence type="inferred from homology"/>
<dbReference type="Gene3D" id="1.10.287.540">
    <property type="entry name" value="Helix hairpin bin"/>
    <property type="match status" value="1"/>
</dbReference>
<sequence length="79" mass="9191">MLSKEKISRINQLAKKAKESGLTNEEAKEQTKLRAEYLKQFRSSMRQTIENVRVYDTEGQDVTPEKVKRIQAGKNNKLH</sequence>
<name>A0A0Q9XN35_9BACI</name>
<accession>A0A0Q9XN35</accession>
<dbReference type="Pfam" id="PF05979">
    <property type="entry name" value="DUF896"/>
    <property type="match status" value="1"/>
</dbReference>
<dbReference type="EMBL" id="LDJR01000038">
    <property type="protein sequence ID" value="OAK72396.1"/>
    <property type="molecule type" value="Genomic_DNA"/>
</dbReference>
<evidence type="ECO:0000256" key="2">
    <source>
        <dbReference type="HAMAP-Rule" id="MF_01103"/>
    </source>
</evidence>
<evidence type="ECO:0000313" key="3">
    <source>
        <dbReference type="EMBL" id="KRG09712.1"/>
    </source>
</evidence>
<gene>
    <name evidence="4" type="ORF">ABB05_08595</name>
    <name evidence="3" type="ORF">ACA29_21030</name>
</gene>
<comment type="similarity">
    <text evidence="2">Belongs to the UPF0291 family.</text>
</comment>
<dbReference type="HAMAP" id="MF_01103">
    <property type="entry name" value="UPF0291"/>
    <property type="match status" value="1"/>
</dbReference>
<comment type="subcellular location">
    <subcellularLocation>
        <location evidence="2">Cytoplasm</location>
    </subcellularLocation>
</comment>
<organism evidence="3 5">
    <name type="scientific">Lederbergia galactosidilytica</name>
    <dbReference type="NCBI Taxonomy" id="217031"/>
    <lineage>
        <taxon>Bacteria</taxon>
        <taxon>Bacillati</taxon>
        <taxon>Bacillota</taxon>
        <taxon>Bacilli</taxon>
        <taxon>Bacillales</taxon>
        <taxon>Bacillaceae</taxon>
        <taxon>Lederbergia</taxon>
    </lineage>
</organism>
<dbReference type="PANTHER" id="PTHR37300">
    <property type="entry name" value="UPF0291 PROTEIN CBO2609/CLC_2481"/>
    <property type="match status" value="1"/>
</dbReference>
<dbReference type="Proteomes" id="UP000077881">
    <property type="component" value="Unassembled WGS sequence"/>
</dbReference>
<dbReference type="InterPro" id="IPR009242">
    <property type="entry name" value="DUF896"/>
</dbReference>
<evidence type="ECO:0000313" key="4">
    <source>
        <dbReference type="EMBL" id="OAK72396.1"/>
    </source>
</evidence>
<keyword evidence="6" id="KW-1185">Reference proteome</keyword>
<dbReference type="PATRIC" id="fig|217031.4.peg.7147"/>
<dbReference type="OrthoDB" id="390105at2"/>
<reference evidence="3 5" key="2">
    <citation type="submission" date="2015-06" db="EMBL/GenBank/DDBJ databases">
        <title>Genome sequencing project of Bacillus galactosidilyticus PL133.</title>
        <authorList>
            <person name="Gaiero J."/>
            <person name="Nicol R."/>
            <person name="Habash M."/>
        </authorList>
    </citation>
    <scope>NUCLEOTIDE SEQUENCE [LARGE SCALE GENOMIC DNA]</scope>
    <source>
        <strain evidence="3 5">PL133</strain>
    </source>
</reference>
<reference evidence="4 6" key="1">
    <citation type="submission" date="2015-05" db="EMBL/GenBank/DDBJ databases">
        <title>Comparison of genome.</title>
        <authorList>
            <person name="Zheng Z."/>
            <person name="Sun M."/>
        </authorList>
    </citation>
    <scope>NUCLEOTIDE SEQUENCE [LARGE SCALE GENOMIC DNA]</scope>
    <source>
        <strain evidence="4 6">G25-74</strain>
    </source>
</reference>
<dbReference type="STRING" id="217031.ABB05_08595"/>
<evidence type="ECO:0000313" key="6">
    <source>
        <dbReference type="Proteomes" id="UP000077881"/>
    </source>
</evidence>
<dbReference type="SUPFAM" id="SSF158221">
    <property type="entry name" value="YnzC-like"/>
    <property type="match status" value="1"/>
</dbReference>
<dbReference type="PANTHER" id="PTHR37300:SF1">
    <property type="entry name" value="UPF0291 PROTEIN YNZC"/>
    <property type="match status" value="1"/>
</dbReference>
<protein>
    <recommendedName>
        <fullName evidence="2">UPF0291 protein ABB05_08595</fullName>
    </recommendedName>
</protein>
<dbReference type="EMBL" id="LGPB01000137">
    <property type="protein sequence ID" value="KRG09712.1"/>
    <property type="molecule type" value="Genomic_DNA"/>
</dbReference>
<comment type="caution">
    <text evidence="3">The sequence shown here is derived from an EMBL/GenBank/DDBJ whole genome shotgun (WGS) entry which is preliminary data.</text>
</comment>
<dbReference type="GO" id="GO:0005737">
    <property type="term" value="C:cytoplasm"/>
    <property type="evidence" value="ECO:0007669"/>
    <property type="project" value="UniProtKB-SubCell"/>
</dbReference>